<dbReference type="AlphaFoldDB" id="A0A9X1XEY1"/>
<comment type="caution">
    <text evidence="6">The sequence shown here is derived from an EMBL/GenBank/DDBJ whole genome shotgun (WGS) entry which is preliminary data.</text>
</comment>
<keyword evidence="7" id="KW-1185">Reference proteome</keyword>
<evidence type="ECO:0000256" key="2">
    <source>
        <dbReference type="ARBA" id="ARBA00023125"/>
    </source>
</evidence>
<protein>
    <submittedName>
        <fullName evidence="6">IclR family transcriptional regulator</fullName>
    </submittedName>
</protein>
<evidence type="ECO:0000256" key="1">
    <source>
        <dbReference type="ARBA" id="ARBA00023015"/>
    </source>
</evidence>
<dbReference type="Pfam" id="PF09339">
    <property type="entry name" value="HTH_IclR"/>
    <property type="match status" value="1"/>
</dbReference>
<evidence type="ECO:0000259" key="4">
    <source>
        <dbReference type="PROSITE" id="PS51077"/>
    </source>
</evidence>
<dbReference type="Proteomes" id="UP001139011">
    <property type="component" value="Unassembled WGS sequence"/>
</dbReference>
<dbReference type="RefSeq" id="WP_248254941.1">
    <property type="nucleotide sequence ID" value="NZ_JAIWJX010000004.1"/>
</dbReference>
<dbReference type="InterPro" id="IPR050707">
    <property type="entry name" value="HTH_MetabolicPath_Reg"/>
</dbReference>
<dbReference type="InterPro" id="IPR014757">
    <property type="entry name" value="Tscrpt_reg_IclR_C"/>
</dbReference>
<dbReference type="InterPro" id="IPR036388">
    <property type="entry name" value="WH-like_DNA-bd_sf"/>
</dbReference>
<keyword evidence="1" id="KW-0805">Transcription regulation</keyword>
<dbReference type="SUPFAM" id="SSF55781">
    <property type="entry name" value="GAF domain-like"/>
    <property type="match status" value="1"/>
</dbReference>
<dbReference type="PROSITE" id="PS51078">
    <property type="entry name" value="ICLR_ED"/>
    <property type="match status" value="1"/>
</dbReference>
<dbReference type="GO" id="GO:0003677">
    <property type="term" value="F:DNA binding"/>
    <property type="evidence" value="ECO:0007669"/>
    <property type="project" value="UniProtKB-KW"/>
</dbReference>
<feature type="domain" description="IclR-ED" evidence="5">
    <location>
        <begin position="72"/>
        <end position="244"/>
    </location>
</feature>
<dbReference type="Pfam" id="PF01614">
    <property type="entry name" value="IclR_C"/>
    <property type="match status" value="1"/>
</dbReference>
<accession>A0A9X1XEY1</accession>
<dbReference type="InterPro" id="IPR005471">
    <property type="entry name" value="Tscrpt_reg_IclR_N"/>
</dbReference>
<evidence type="ECO:0000313" key="7">
    <source>
        <dbReference type="Proteomes" id="UP001139011"/>
    </source>
</evidence>
<dbReference type="SUPFAM" id="SSF46785">
    <property type="entry name" value="Winged helix' DNA-binding domain"/>
    <property type="match status" value="1"/>
</dbReference>
<dbReference type="Gene3D" id="1.10.10.10">
    <property type="entry name" value="Winged helix-like DNA-binding domain superfamily/Winged helix DNA-binding domain"/>
    <property type="match status" value="1"/>
</dbReference>
<feature type="domain" description="HTH iclR-type" evidence="4">
    <location>
        <begin position="7"/>
        <end position="69"/>
    </location>
</feature>
<gene>
    <name evidence="6" type="ORF">LCY76_23710</name>
</gene>
<dbReference type="GO" id="GO:0045892">
    <property type="term" value="P:negative regulation of DNA-templated transcription"/>
    <property type="evidence" value="ECO:0007669"/>
    <property type="project" value="UniProtKB-ARBA"/>
</dbReference>
<keyword evidence="2" id="KW-0238">DNA-binding</keyword>
<dbReference type="PANTHER" id="PTHR30136:SF24">
    <property type="entry name" value="HTH-TYPE TRANSCRIPTIONAL REPRESSOR ALLR"/>
    <property type="match status" value="1"/>
</dbReference>
<evidence type="ECO:0000313" key="6">
    <source>
        <dbReference type="EMBL" id="MCK6259579.1"/>
    </source>
</evidence>
<reference evidence="6" key="1">
    <citation type="submission" date="2021-09" db="EMBL/GenBank/DDBJ databases">
        <title>Genome analysis of Fictibacillus sp. KIGAM418 isolated from marine sediment.</title>
        <authorList>
            <person name="Seo M.-J."/>
            <person name="Cho E.-S."/>
            <person name="Hwang C.Y."/>
        </authorList>
    </citation>
    <scope>NUCLEOTIDE SEQUENCE</scope>
    <source>
        <strain evidence="6">KIGAM418</strain>
    </source>
</reference>
<proteinExistence type="predicted"/>
<dbReference type="GO" id="GO:0003700">
    <property type="term" value="F:DNA-binding transcription factor activity"/>
    <property type="evidence" value="ECO:0007669"/>
    <property type="project" value="TreeGrafter"/>
</dbReference>
<dbReference type="InterPro" id="IPR029016">
    <property type="entry name" value="GAF-like_dom_sf"/>
</dbReference>
<dbReference type="InterPro" id="IPR036390">
    <property type="entry name" value="WH_DNA-bd_sf"/>
</dbReference>
<keyword evidence="3" id="KW-0804">Transcription</keyword>
<dbReference type="PROSITE" id="PS51077">
    <property type="entry name" value="HTH_ICLR"/>
    <property type="match status" value="1"/>
</dbReference>
<name>A0A9X1XEY1_9BACL</name>
<dbReference type="PANTHER" id="PTHR30136">
    <property type="entry name" value="HELIX-TURN-HELIX TRANSCRIPTIONAL REGULATOR, ICLR FAMILY"/>
    <property type="match status" value="1"/>
</dbReference>
<dbReference type="EMBL" id="JAIWJX010000004">
    <property type="protein sequence ID" value="MCK6259579.1"/>
    <property type="molecule type" value="Genomic_DNA"/>
</dbReference>
<dbReference type="SMART" id="SM00346">
    <property type="entry name" value="HTH_ICLR"/>
    <property type="match status" value="1"/>
</dbReference>
<evidence type="ECO:0000256" key="3">
    <source>
        <dbReference type="ARBA" id="ARBA00023163"/>
    </source>
</evidence>
<evidence type="ECO:0000259" key="5">
    <source>
        <dbReference type="PROSITE" id="PS51078"/>
    </source>
</evidence>
<dbReference type="Gene3D" id="3.30.450.40">
    <property type="match status" value="1"/>
</dbReference>
<organism evidence="6 7">
    <name type="scientific">Fictibacillus marinisediminis</name>
    <dbReference type="NCBI Taxonomy" id="2878389"/>
    <lineage>
        <taxon>Bacteria</taxon>
        <taxon>Bacillati</taxon>
        <taxon>Bacillota</taxon>
        <taxon>Bacilli</taxon>
        <taxon>Bacillales</taxon>
        <taxon>Fictibacillaceae</taxon>
        <taxon>Fictibacillus</taxon>
    </lineage>
</organism>
<sequence>MDKSSKNGSVEKALNILEFFNERDPFYTLQQLSTETGYPKTTLFRLLCSLEKFGYVRRILKNGEILFGLGWVFIEKAALVKDQINLKELARDEMISLRNKTNLSVQLALQDGKEAIYIEQIPSFQPIRIYPEIGKRVPLYSAACPRVLLAYLSHREQEGILSDSKSNNLYQELVRIREKGFAVSKGELAEGTIAMAVPVFDGQKEVIASLSVIGLEHDHIFKDTKEVIISLKIASEAITTKLQG</sequence>